<dbReference type="Proteomes" id="UP000095210">
    <property type="component" value="Chromosome"/>
</dbReference>
<dbReference type="AlphaFoldDB" id="A0AAC9HN06"/>
<evidence type="ECO:0000256" key="1">
    <source>
        <dbReference type="ARBA" id="ARBA00006622"/>
    </source>
</evidence>
<dbReference type="KEGG" id="ahm:TL08_06575"/>
<dbReference type="InterPro" id="IPR010300">
    <property type="entry name" value="CDO_1"/>
</dbReference>
<dbReference type="CDD" id="cd10548">
    <property type="entry name" value="cupin_CDO"/>
    <property type="match status" value="1"/>
</dbReference>
<dbReference type="InterPro" id="IPR014710">
    <property type="entry name" value="RmlC-like_jellyroll"/>
</dbReference>
<organism evidence="3 4">
    <name type="scientific">Actinoalloteichus hymeniacidonis</name>
    <dbReference type="NCBI Taxonomy" id="340345"/>
    <lineage>
        <taxon>Bacteria</taxon>
        <taxon>Bacillati</taxon>
        <taxon>Actinomycetota</taxon>
        <taxon>Actinomycetes</taxon>
        <taxon>Pseudonocardiales</taxon>
        <taxon>Pseudonocardiaceae</taxon>
        <taxon>Actinoalloteichus</taxon>
    </lineage>
</organism>
<comment type="similarity">
    <text evidence="1">Belongs to the cysteine dioxygenase family.</text>
</comment>
<evidence type="ECO:0000313" key="4">
    <source>
        <dbReference type="Proteomes" id="UP000095210"/>
    </source>
</evidence>
<dbReference type="Pfam" id="PF05995">
    <property type="entry name" value="CDO_I"/>
    <property type="match status" value="1"/>
</dbReference>
<dbReference type="InterPro" id="IPR011051">
    <property type="entry name" value="RmlC_Cupin_sf"/>
</dbReference>
<keyword evidence="3" id="KW-0560">Oxidoreductase</keyword>
<dbReference type="Gene3D" id="2.60.120.10">
    <property type="entry name" value="Jelly Rolls"/>
    <property type="match status" value="1"/>
</dbReference>
<reference evidence="4" key="1">
    <citation type="submission" date="2016-03" db="EMBL/GenBank/DDBJ databases">
        <title>Complete genome sequence of the type strain Actinoalloteichus hymeniacidonis DSM 45092.</title>
        <authorList>
            <person name="Schaffert L."/>
            <person name="Albersmeier A."/>
            <person name="Winkler A."/>
            <person name="Kalinowski J."/>
            <person name="Zotchev S."/>
            <person name="Ruckert C."/>
        </authorList>
    </citation>
    <scope>NUCLEOTIDE SEQUENCE [LARGE SCALE GENOMIC DNA]</scope>
    <source>
        <strain evidence="4">HPA177(T) (DSM 45092(T))</strain>
    </source>
</reference>
<name>A0AAC9HN06_9PSEU</name>
<feature type="binding site" evidence="2">
    <location>
        <position position="88"/>
    </location>
    <ligand>
        <name>Fe cation</name>
        <dbReference type="ChEBI" id="CHEBI:24875"/>
        <note>catalytic</note>
    </ligand>
</feature>
<evidence type="ECO:0000313" key="3">
    <source>
        <dbReference type="EMBL" id="AOS62139.1"/>
    </source>
</evidence>
<keyword evidence="3" id="KW-0223">Dioxygenase</keyword>
<keyword evidence="2" id="KW-0408">Iron</keyword>
<dbReference type="SUPFAM" id="SSF51182">
    <property type="entry name" value="RmlC-like cupins"/>
    <property type="match status" value="1"/>
</dbReference>
<keyword evidence="2" id="KW-0479">Metal-binding</keyword>
<proteinExistence type="inferred from homology"/>
<feature type="binding site" evidence="2">
    <location>
        <position position="90"/>
    </location>
    <ligand>
        <name>Fe cation</name>
        <dbReference type="ChEBI" id="CHEBI:24875"/>
        <note>catalytic</note>
    </ligand>
</feature>
<dbReference type="GO" id="GO:0005506">
    <property type="term" value="F:iron ion binding"/>
    <property type="evidence" value="ECO:0007669"/>
    <property type="project" value="InterPro"/>
</dbReference>
<evidence type="ECO:0000256" key="2">
    <source>
        <dbReference type="PIRSR" id="PIRSR610300-51"/>
    </source>
</evidence>
<dbReference type="EMBL" id="CP014859">
    <property type="protein sequence ID" value="AOS62139.1"/>
    <property type="molecule type" value="Genomic_DNA"/>
</dbReference>
<accession>A0AAC9HN06</accession>
<keyword evidence="4" id="KW-1185">Reference proteome</keyword>
<dbReference type="RefSeq" id="WP_069847383.1">
    <property type="nucleotide sequence ID" value="NZ_CP014859.1"/>
</dbReference>
<feature type="binding site" evidence="2">
    <location>
        <position position="134"/>
    </location>
    <ligand>
        <name>Fe cation</name>
        <dbReference type="ChEBI" id="CHEBI:24875"/>
        <note>catalytic</note>
    </ligand>
</feature>
<dbReference type="GO" id="GO:0016702">
    <property type="term" value="F:oxidoreductase activity, acting on single donors with incorporation of molecular oxygen, incorporation of two atoms of oxygen"/>
    <property type="evidence" value="ECO:0007669"/>
    <property type="project" value="InterPro"/>
</dbReference>
<gene>
    <name evidence="3" type="ORF">TL08_06575</name>
</gene>
<sequence>MTSTLPAFDVHADFDHPELRSWIPQDRLLWTPTELRDLTTIVAKDLAAELHELAEYVPEQRWWARLALTEGVELWLLTWLPAQGTAPHDHAGAAGSFTVLSGRVTEHYRYAPGPVRTRTHLAGPGIGFGPRRAHQVLNLSDAPAATVHAYSPPLLPTREYADLSDIREDLPRVAGATS</sequence>
<protein>
    <submittedName>
        <fullName evidence="3">Cysteine dioxygenase type I</fullName>
    </submittedName>
</protein>